<organism evidence="1 2">
    <name type="scientific">Candidatus Faecalibacterium gallistercoris</name>
    <dbReference type="NCBI Taxonomy" id="2838579"/>
    <lineage>
        <taxon>Bacteria</taxon>
        <taxon>Bacillati</taxon>
        <taxon>Bacillota</taxon>
        <taxon>Clostridia</taxon>
        <taxon>Eubacteriales</taxon>
        <taxon>Oscillospiraceae</taxon>
        <taxon>Faecalibacterium</taxon>
    </lineage>
</organism>
<accession>A0A9D2FGE9</accession>
<reference evidence="1" key="1">
    <citation type="journal article" date="2021" name="PeerJ">
        <title>Extensive microbial diversity within the chicken gut microbiome revealed by metagenomics and culture.</title>
        <authorList>
            <person name="Gilroy R."/>
            <person name="Ravi A."/>
            <person name="Getino M."/>
            <person name="Pursley I."/>
            <person name="Horton D.L."/>
            <person name="Alikhan N.F."/>
            <person name="Baker D."/>
            <person name="Gharbi K."/>
            <person name="Hall N."/>
            <person name="Watson M."/>
            <person name="Adriaenssens E.M."/>
            <person name="Foster-Nyarko E."/>
            <person name="Jarju S."/>
            <person name="Secka A."/>
            <person name="Antonio M."/>
            <person name="Oren A."/>
            <person name="Chaudhuri R.R."/>
            <person name="La Ragione R."/>
            <person name="Hildebrand F."/>
            <person name="Pallen M.J."/>
        </authorList>
    </citation>
    <scope>NUCLEOTIDE SEQUENCE</scope>
    <source>
        <strain evidence="1">ChiBcec16-3735</strain>
    </source>
</reference>
<dbReference type="Proteomes" id="UP000824065">
    <property type="component" value="Unassembled WGS sequence"/>
</dbReference>
<dbReference type="EMBL" id="DXBJ01000038">
    <property type="protein sequence ID" value="HIZ58043.1"/>
    <property type="molecule type" value="Genomic_DNA"/>
</dbReference>
<name>A0A9D2FGE9_9FIRM</name>
<comment type="caution">
    <text evidence="1">The sequence shown here is derived from an EMBL/GenBank/DDBJ whole genome shotgun (WGS) entry which is preliminary data.</text>
</comment>
<proteinExistence type="predicted"/>
<protein>
    <submittedName>
        <fullName evidence="1">Uncharacterized protein</fullName>
    </submittedName>
</protein>
<evidence type="ECO:0000313" key="2">
    <source>
        <dbReference type="Proteomes" id="UP000824065"/>
    </source>
</evidence>
<sequence length="64" mass="7380">MCYDGKVKSPACNQSWEDLTPAEQEEVRQAYEDIRSEWTSAFSGGGPEDRFARDILRQVDQLLR</sequence>
<dbReference type="AlphaFoldDB" id="A0A9D2FGE9"/>
<gene>
    <name evidence="1" type="ORF">H9725_05640</name>
</gene>
<evidence type="ECO:0000313" key="1">
    <source>
        <dbReference type="EMBL" id="HIZ58043.1"/>
    </source>
</evidence>
<reference evidence="1" key="2">
    <citation type="submission" date="2021-04" db="EMBL/GenBank/DDBJ databases">
        <authorList>
            <person name="Gilroy R."/>
        </authorList>
    </citation>
    <scope>NUCLEOTIDE SEQUENCE</scope>
    <source>
        <strain evidence="1">ChiBcec16-3735</strain>
    </source>
</reference>